<dbReference type="EMBL" id="CAUYUJ010020793">
    <property type="protein sequence ID" value="CAK0900528.1"/>
    <property type="molecule type" value="Genomic_DNA"/>
</dbReference>
<dbReference type="InterPro" id="IPR039367">
    <property type="entry name" value="Och1-like"/>
</dbReference>
<dbReference type="Gene3D" id="3.90.550.20">
    <property type="match status" value="1"/>
</dbReference>
<accession>A0ABN9XL14</accession>
<evidence type="ECO:0000313" key="1">
    <source>
        <dbReference type="EMBL" id="CAK0900528.1"/>
    </source>
</evidence>
<gene>
    <name evidence="1" type="ORF">PCOR1329_LOCUS77779</name>
</gene>
<dbReference type="InterPro" id="IPR029044">
    <property type="entry name" value="Nucleotide-diphossugar_trans"/>
</dbReference>
<dbReference type="PANTHER" id="PTHR31834">
    <property type="entry name" value="INITIATION-SPECIFIC ALPHA-1,6-MANNOSYLTRANSFERASE"/>
    <property type="match status" value="1"/>
</dbReference>
<dbReference type="Pfam" id="PF04488">
    <property type="entry name" value="Gly_transf_sug"/>
    <property type="match status" value="1"/>
</dbReference>
<evidence type="ECO:0008006" key="3">
    <source>
        <dbReference type="Google" id="ProtNLM"/>
    </source>
</evidence>
<dbReference type="Proteomes" id="UP001189429">
    <property type="component" value="Unassembled WGS sequence"/>
</dbReference>
<comment type="caution">
    <text evidence="1">The sequence shown here is derived from an EMBL/GenBank/DDBJ whole genome shotgun (WGS) entry which is preliminary data.</text>
</comment>
<organism evidence="1 2">
    <name type="scientific">Prorocentrum cordatum</name>
    <dbReference type="NCBI Taxonomy" id="2364126"/>
    <lineage>
        <taxon>Eukaryota</taxon>
        <taxon>Sar</taxon>
        <taxon>Alveolata</taxon>
        <taxon>Dinophyceae</taxon>
        <taxon>Prorocentrales</taxon>
        <taxon>Prorocentraceae</taxon>
        <taxon>Prorocentrum</taxon>
    </lineage>
</organism>
<proteinExistence type="predicted"/>
<sequence length="374" mass="40772">MAHGGRSAALGTAPFRPRTASLRCCGLRLLQLLAPAACALLGLAALLPPLTGYELRAVPAGGAAAAGELSLLPLLAGFSEPGAREGADPAEGGPQTLPAGVVLVNDSVMEVLTREAAWLPPDEIPKWIHTTWESWTGLSADERRAAGRWVELNPGWRYYFWDDGAVQYFLGHQMSSSEERDMLNEMKKIEVMDVFRYVLMERLGGLYCDIDVEPVLPIEQWTDVASPRPQLVTGWESRFTNSSEKDLVGFARMSQVQQWLIMSAPHHPVLKDVLVRISSLFKTHLTEFGIKLGTLELTGPGPWTDAVLAHVAPQGELSPPAGHGEGSANEVHYDGPGSVWVLPKECFAWSGFPPDVGNESAVLAKHHFKMSWHT</sequence>
<protein>
    <recommendedName>
        <fullName evidence="3">Initiation-specific alpha-1,6-mannosyltransferase</fullName>
    </recommendedName>
</protein>
<name>A0ABN9XL14_9DINO</name>
<reference evidence="1" key="1">
    <citation type="submission" date="2023-10" db="EMBL/GenBank/DDBJ databases">
        <authorList>
            <person name="Chen Y."/>
            <person name="Shah S."/>
            <person name="Dougan E. K."/>
            <person name="Thang M."/>
            <person name="Chan C."/>
        </authorList>
    </citation>
    <scope>NUCLEOTIDE SEQUENCE [LARGE SCALE GENOMIC DNA]</scope>
</reference>
<dbReference type="SUPFAM" id="SSF53448">
    <property type="entry name" value="Nucleotide-diphospho-sugar transferases"/>
    <property type="match status" value="1"/>
</dbReference>
<keyword evidence="2" id="KW-1185">Reference proteome</keyword>
<dbReference type="InterPro" id="IPR007577">
    <property type="entry name" value="GlycoTrfase_DXD_sugar-bd_CS"/>
</dbReference>
<evidence type="ECO:0000313" key="2">
    <source>
        <dbReference type="Proteomes" id="UP001189429"/>
    </source>
</evidence>
<dbReference type="PANTHER" id="PTHR31834:SF1">
    <property type="entry name" value="INITIATION-SPECIFIC ALPHA-1,6-MANNOSYLTRANSFERASE"/>
    <property type="match status" value="1"/>
</dbReference>